<dbReference type="PANTHER" id="PTHR38323:SF1">
    <property type="entry name" value="PROTEIN HEATR9"/>
    <property type="match status" value="1"/>
</dbReference>
<comment type="caution">
    <text evidence="3">The sequence shown here is derived from an EMBL/GenBank/DDBJ whole genome shotgun (WGS) entry which is preliminary data.</text>
</comment>
<dbReference type="SUPFAM" id="SSF48371">
    <property type="entry name" value="ARM repeat"/>
    <property type="match status" value="1"/>
</dbReference>
<dbReference type="InterPro" id="IPR011989">
    <property type="entry name" value="ARM-like"/>
</dbReference>
<reference evidence="3 4" key="1">
    <citation type="submission" date="2020-08" db="EMBL/GenBank/DDBJ databases">
        <authorList>
            <person name="Hejnol A."/>
        </authorList>
    </citation>
    <scope>NUCLEOTIDE SEQUENCE [LARGE SCALE GENOMIC DNA]</scope>
</reference>
<evidence type="ECO:0000256" key="2">
    <source>
        <dbReference type="SAM" id="MobiDB-lite"/>
    </source>
</evidence>
<feature type="region of interest" description="Disordered" evidence="2">
    <location>
        <begin position="224"/>
        <end position="267"/>
    </location>
</feature>
<protein>
    <submittedName>
        <fullName evidence="3">DgyrCDS10577</fullName>
    </submittedName>
</protein>
<dbReference type="AlphaFoldDB" id="A0A7I8W0M7"/>
<dbReference type="EMBL" id="CAJFCJ010000016">
    <property type="protein sequence ID" value="CAD5122129.1"/>
    <property type="molecule type" value="Genomic_DNA"/>
</dbReference>
<gene>
    <name evidence="3" type="ORF">DGYR_LOCUS9979</name>
</gene>
<dbReference type="OrthoDB" id="10031548at2759"/>
<keyword evidence="4" id="KW-1185">Reference proteome</keyword>
<sequence>MKEMNQDNWLTGRPSVIPHPPPLNIKVKIERRADVLLARAEAQFKESKAKVATAKALKIPNREEIELAAAKSELAFKAMKKLYAEIEHAKDELRKAENAMEMTRCRKRVAWLHDRMHKTVVVQQSLNEKNYNESQPNIDTFFGKANKSDKINRITDKPLGSFLGKMKLSQKEVNLPMVFGREGPESLITDDAQYKTDTKTSEISDFELREQIIENESYPLDSLLRDESNISNDQEGKYEYSDENLEERGSIDNNELSNTDDDNKTDIRKKVEFKGDSFSGGKSGKLSPTGSLESYPDHPVFSIAGTSIFDDEILNIVDKSEIESEKTGEIEEESNHDAASLYWEREHNRLEIGEQAVLDQDPTSYHAMAIAVSGTFLTKKPEEPKPLPWNSKNDSNVHRLGIEKFQQKLFRLQNAVFDAAGESIPRTAFTPKVERILANERDSSSVMEIKNNKFTGDQRLGTSFSGRLVYYPAPLTPPAILPTTRLSAGVIVPTKPSKYSFSTPDKVPSAQGVAEQHNLKDETKLTLFKARPVLTMEKTSESIPIKQNLMYRLTLDSRDSWAKMKPRSGVLVHSGIKWERVKDLVGRGLLSEREEERIDAARNLGILNCADTTVIGALRKRLEEDKSERVRFESCVSLIKAGAWDEKLMESATDFLALGNSDMRMHILKSLNISPRLKLMPNRHFIQVLIHLTKRPNKNLAFMASIILGKLGNSEAEPILFELLKEDDVNHNLRAQALEVLIKDLGETDKIVIDAVLNQLLHSPSWKERKSACRLLSSLGITFLPLEKTYNVLEQKLWDEPSKLVRKECAETLTSLGLLARAALNTEKKLEDKTAEGRAQAVIAVGTLGMHTNRILRMLLEMLELDSSEHVRVLVIRTLVSLGARESQVIRALNDKHSKGDGILSKEASKALMQLSSSASA</sequence>
<name>A0A7I8W0M7_9ANNE</name>
<evidence type="ECO:0000313" key="3">
    <source>
        <dbReference type="EMBL" id="CAD5122129.1"/>
    </source>
</evidence>
<dbReference type="Proteomes" id="UP000549394">
    <property type="component" value="Unassembled WGS sequence"/>
</dbReference>
<evidence type="ECO:0000256" key="1">
    <source>
        <dbReference type="SAM" id="Coils"/>
    </source>
</evidence>
<keyword evidence="1" id="KW-0175">Coiled coil</keyword>
<evidence type="ECO:0000313" key="4">
    <source>
        <dbReference type="Proteomes" id="UP000549394"/>
    </source>
</evidence>
<feature type="compositionally biased region" description="Basic and acidic residues" evidence="2">
    <location>
        <begin position="224"/>
        <end position="250"/>
    </location>
</feature>
<dbReference type="PANTHER" id="PTHR38323">
    <property type="entry name" value="PROTEIN HEATR9"/>
    <property type="match status" value="1"/>
</dbReference>
<dbReference type="Gene3D" id="1.25.10.10">
    <property type="entry name" value="Leucine-rich Repeat Variant"/>
    <property type="match status" value="2"/>
</dbReference>
<organism evidence="3 4">
    <name type="scientific">Dimorphilus gyrociliatus</name>
    <dbReference type="NCBI Taxonomy" id="2664684"/>
    <lineage>
        <taxon>Eukaryota</taxon>
        <taxon>Metazoa</taxon>
        <taxon>Spiralia</taxon>
        <taxon>Lophotrochozoa</taxon>
        <taxon>Annelida</taxon>
        <taxon>Polychaeta</taxon>
        <taxon>Polychaeta incertae sedis</taxon>
        <taxon>Dinophilidae</taxon>
        <taxon>Dimorphilus</taxon>
    </lineage>
</organism>
<proteinExistence type="predicted"/>
<accession>A0A7I8W0M7</accession>
<dbReference type="InterPro" id="IPR016024">
    <property type="entry name" value="ARM-type_fold"/>
</dbReference>
<dbReference type="InterPro" id="IPR052873">
    <property type="entry name" value="HEATR9"/>
</dbReference>
<feature type="coiled-coil region" evidence="1">
    <location>
        <begin position="37"/>
        <end position="106"/>
    </location>
</feature>